<keyword evidence="3 14" id="KW-1003">Cell membrane</keyword>
<dbReference type="Gene3D" id="3.10.580.10">
    <property type="entry name" value="CBS-domain"/>
    <property type="match status" value="1"/>
</dbReference>
<dbReference type="InterPro" id="IPR008915">
    <property type="entry name" value="Peptidase_M50"/>
</dbReference>
<organism evidence="17 18">
    <name type="scientific">Catenulispora subtropica</name>
    <dbReference type="NCBI Taxonomy" id="450798"/>
    <lineage>
        <taxon>Bacteria</taxon>
        <taxon>Bacillati</taxon>
        <taxon>Actinomycetota</taxon>
        <taxon>Actinomycetes</taxon>
        <taxon>Catenulisporales</taxon>
        <taxon>Catenulisporaceae</taxon>
        <taxon>Catenulispora</taxon>
    </lineage>
</organism>
<dbReference type="InterPro" id="IPR016483">
    <property type="entry name" value="UCP006404_Pept_M50_CBS"/>
</dbReference>
<keyword evidence="11 14" id="KW-0482">Metalloprotease</keyword>
<name>A0ABN2TEH3_9ACTN</name>
<evidence type="ECO:0000256" key="11">
    <source>
        <dbReference type="ARBA" id="ARBA00023049"/>
    </source>
</evidence>
<evidence type="ECO:0000256" key="2">
    <source>
        <dbReference type="ARBA" id="ARBA00007931"/>
    </source>
</evidence>
<dbReference type="RefSeq" id="WP_344663047.1">
    <property type="nucleotide sequence ID" value="NZ_BAAAQM010000093.1"/>
</dbReference>
<dbReference type="GO" id="GO:0008233">
    <property type="term" value="F:peptidase activity"/>
    <property type="evidence" value="ECO:0007669"/>
    <property type="project" value="UniProtKB-KW"/>
</dbReference>
<keyword evidence="9 14" id="KW-0862">Zinc</keyword>
<evidence type="ECO:0000256" key="7">
    <source>
        <dbReference type="ARBA" id="ARBA00022737"/>
    </source>
</evidence>
<keyword evidence="18" id="KW-1185">Reference proteome</keyword>
<evidence type="ECO:0000256" key="15">
    <source>
        <dbReference type="PROSITE-ProRule" id="PRU00703"/>
    </source>
</evidence>
<evidence type="ECO:0000313" key="17">
    <source>
        <dbReference type="EMBL" id="GAA2006787.1"/>
    </source>
</evidence>
<evidence type="ECO:0000256" key="14">
    <source>
        <dbReference type="PIRNR" id="PIRNR006404"/>
    </source>
</evidence>
<keyword evidence="7" id="KW-0677">Repeat</keyword>
<dbReference type="PANTHER" id="PTHR39188:SF3">
    <property type="entry name" value="STAGE IV SPORULATION PROTEIN FB"/>
    <property type="match status" value="1"/>
</dbReference>
<feature type="transmembrane region" description="Helical" evidence="14">
    <location>
        <begin position="138"/>
        <end position="157"/>
    </location>
</feature>
<keyword evidence="13 14" id="KW-0472">Membrane</keyword>
<dbReference type="Pfam" id="PF00571">
    <property type="entry name" value="CBS"/>
    <property type="match status" value="1"/>
</dbReference>
<dbReference type="GO" id="GO:0006508">
    <property type="term" value="P:proteolysis"/>
    <property type="evidence" value="ECO:0007669"/>
    <property type="project" value="UniProtKB-KW"/>
</dbReference>
<evidence type="ECO:0000256" key="3">
    <source>
        <dbReference type="ARBA" id="ARBA00022475"/>
    </source>
</evidence>
<dbReference type="SUPFAM" id="SSF54631">
    <property type="entry name" value="CBS-domain pair"/>
    <property type="match status" value="1"/>
</dbReference>
<dbReference type="Proteomes" id="UP001499854">
    <property type="component" value="Unassembled WGS sequence"/>
</dbReference>
<evidence type="ECO:0000256" key="12">
    <source>
        <dbReference type="ARBA" id="ARBA00023122"/>
    </source>
</evidence>
<dbReference type="EMBL" id="BAAAQM010000093">
    <property type="protein sequence ID" value="GAA2006787.1"/>
    <property type="molecule type" value="Genomic_DNA"/>
</dbReference>
<evidence type="ECO:0000313" key="18">
    <source>
        <dbReference type="Proteomes" id="UP001499854"/>
    </source>
</evidence>
<accession>A0ABN2TEH3</accession>
<dbReference type="InterPro" id="IPR000644">
    <property type="entry name" value="CBS_dom"/>
</dbReference>
<dbReference type="PROSITE" id="PS51371">
    <property type="entry name" value="CBS"/>
    <property type="match status" value="1"/>
</dbReference>
<dbReference type="PIRSF" id="PIRSF006404">
    <property type="entry name" value="UCP006404_Pept_M50_CBS"/>
    <property type="match status" value="1"/>
</dbReference>
<dbReference type="PANTHER" id="PTHR39188">
    <property type="entry name" value="MEMBRANE-ASSOCIATED ZINC METALLOPROTEASE M50B"/>
    <property type="match status" value="1"/>
</dbReference>
<feature type="transmembrane region" description="Helical" evidence="14">
    <location>
        <begin position="195"/>
        <end position="228"/>
    </location>
</feature>
<feature type="domain" description="CBS" evidence="16">
    <location>
        <begin position="315"/>
        <end position="376"/>
    </location>
</feature>
<reference evidence="17 18" key="1">
    <citation type="journal article" date="2019" name="Int. J. Syst. Evol. Microbiol.">
        <title>The Global Catalogue of Microorganisms (GCM) 10K type strain sequencing project: providing services to taxonomists for standard genome sequencing and annotation.</title>
        <authorList>
            <consortium name="The Broad Institute Genomics Platform"/>
            <consortium name="The Broad Institute Genome Sequencing Center for Infectious Disease"/>
            <person name="Wu L."/>
            <person name="Ma J."/>
        </authorList>
    </citation>
    <scope>NUCLEOTIDE SEQUENCE [LARGE SCALE GENOMIC DNA]</scope>
    <source>
        <strain evidence="17 18">JCM 16013</strain>
    </source>
</reference>
<evidence type="ECO:0000259" key="16">
    <source>
        <dbReference type="PROSITE" id="PS51371"/>
    </source>
</evidence>
<comment type="similarity">
    <text evidence="2 14">Belongs to the peptidase M50B family.</text>
</comment>
<evidence type="ECO:0000256" key="6">
    <source>
        <dbReference type="ARBA" id="ARBA00022723"/>
    </source>
</evidence>
<dbReference type="InterPro" id="IPR046342">
    <property type="entry name" value="CBS_dom_sf"/>
</dbReference>
<comment type="subcellular location">
    <subcellularLocation>
        <location evidence="1 14">Cell membrane</location>
        <topology evidence="1 14">Multi-pass membrane protein</topology>
    </subcellularLocation>
</comment>
<evidence type="ECO:0000256" key="5">
    <source>
        <dbReference type="ARBA" id="ARBA00022692"/>
    </source>
</evidence>
<keyword evidence="6 14" id="KW-0479">Metal-binding</keyword>
<evidence type="ECO:0000256" key="13">
    <source>
        <dbReference type="ARBA" id="ARBA00023136"/>
    </source>
</evidence>
<feature type="transmembrane region" description="Helical" evidence="14">
    <location>
        <begin position="17"/>
        <end position="37"/>
    </location>
</feature>
<proteinExistence type="inferred from homology"/>
<dbReference type="CDD" id="cd06164">
    <property type="entry name" value="S2P-M50_SpoIVFB_CBS"/>
    <property type="match status" value="1"/>
</dbReference>
<evidence type="ECO:0000256" key="4">
    <source>
        <dbReference type="ARBA" id="ARBA00022670"/>
    </source>
</evidence>
<feature type="transmembrane region" description="Helical" evidence="14">
    <location>
        <begin position="109"/>
        <end position="131"/>
    </location>
</feature>
<dbReference type="Pfam" id="PF02163">
    <property type="entry name" value="Peptidase_M50"/>
    <property type="match status" value="2"/>
</dbReference>
<dbReference type="SMART" id="SM00116">
    <property type="entry name" value="CBS"/>
    <property type="match status" value="2"/>
</dbReference>
<keyword evidence="10 14" id="KW-1133">Transmembrane helix</keyword>
<comment type="caution">
    <text evidence="17">The sequence shown here is derived from an EMBL/GenBank/DDBJ whole genome shotgun (WGS) entry which is preliminary data.</text>
</comment>
<evidence type="ECO:0000256" key="10">
    <source>
        <dbReference type="ARBA" id="ARBA00022989"/>
    </source>
</evidence>
<protein>
    <recommendedName>
        <fullName evidence="14">Zinc metalloprotease</fullName>
    </recommendedName>
</protein>
<sequence>MGETVKLGRILGVKVGVNWSVLVVFVLIAWGLAATVFPRQEPGHRGSAYWTAALITAVLFFFCLLAHELSHAIVARRNGLKVEGITLWLLGGLTRMDGDPPSAGAELRVAGIGPLVSLILGALFTGLALAVRAAGAPGLLVAMPAWLGAINILLAVFNSVPAAPLDGGRLLRALVWWRTGDRTRSVLAAAMTGRAFGWLLVAGGTLSVLLVGSIGGLWFALIGWFLVVSSAAEIRQAQLQSLLAGVRVGQIAVPGPEPVPASLTVARFLDQAPLHRFSAFPLTTGELRPVGLVTLDRLRRVPPAARDDIRLRDIMYPLDQVALVRADTLATDLVRSLSTAASRHALVLEGDRLVGMVSPSDLDRAIRWAQLNRPPENSRDGVHRP</sequence>
<comment type="cofactor">
    <cofactor evidence="14">
        <name>Zn(2+)</name>
        <dbReference type="ChEBI" id="CHEBI:29105"/>
    </cofactor>
    <text evidence="14">Binds 1 zinc ion per subunit.</text>
</comment>
<keyword evidence="5 14" id="KW-0812">Transmembrane</keyword>
<keyword evidence="12 15" id="KW-0129">CBS domain</keyword>
<keyword evidence="8 14" id="KW-0378">Hydrolase</keyword>
<gene>
    <name evidence="17" type="ORF">GCM10009838_86390</name>
</gene>
<evidence type="ECO:0000256" key="9">
    <source>
        <dbReference type="ARBA" id="ARBA00022833"/>
    </source>
</evidence>
<evidence type="ECO:0000256" key="1">
    <source>
        <dbReference type="ARBA" id="ARBA00004651"/>
    </source>
</evidence>
<evidence type="ECO:0000256" key="8">
    <source>
        <dbReference type="ARBA" id="ARBA00022801"/>
    </source>
</evidence>
<feature type="transmembrane region" description="Helical" evidence="14">
    <location>
        <begin position="49"/>
        <end position="67"/>
    </location>
</feature>
<keyword evidence="4 14" id="KW-0645">Protease</keyword>